<reference evidence="2 3" key="1">
    <citation type="submission" date="2024-04" db="EMBL/GenBank/DDBJ databases">
        <title>Arthrobacter sp. from Plains bison fecal sample.</title>
        <authorList>
            <person name="Ruzzini A."/>
        </authorList>
    </citation>
    <scope>NUCLEOTIDE SEQUENCE [LARGE SCALE GENOMIC DNA]</scope>
    <source>
        <strain evidence="2 3">EINP1</strain>
    </source>
</reference>
<dbReference type="Proteomes" id="UP001448858">
    <property type="component" value="Chromosome"/>
</dbReference>
<keyword evidence="3" id="KW-1185">Reference proteome</keyword>
<keyword evidence="1" id="KW-1133">Transmembrane helix</keyword>
<dbReference type="RefSeq" id="WP_342022658.1">
    <property type="nucleotide sequence ID" value="NZ_CP151657.1"/>
</dbReference>
<feature type="transmembrane region" description="Helical" evidence="1">
    <location>
        <begin position="127"/>
        <end position="145"/>
    </location>
</feature>
<protein>
    <submittedName>
        <fullName evidence="2">Uncharacterized protein</fullName>
    </submittedName>
</protein>
<dbReference type="EMBL" id="CP151657">
    <property type="protein sequence ID" value="WZP14997.1"/>
    <property type="molecule type" value="Genomic_DNA"/>
</dbReference>
<evidence type="ECO:0000256" key="1">
    <source>
        <dbReference type="SAM" id="Phobius"/>
    </source>
</evidence>
<organism evidence="2 3">
    <name type="scientific">Arthrobacter citreus</name>
    <dbReference type="NCBI Taxonomy" id="1670"/>
    <lineage>
        <taxon>Bacteria</taxon>
        <taxon>Bacillati</taxon>
        <taxon>Actinomycetota</taxon>
        <taxon>Actinomycetes</taxon>
        <taxon>Micrococcales</taxon>
        <taxon>Micrococcaceae</taxon>
        <taxon>Arthrobacter</taxon>
    </lineage>
</organism>
<proteinExistence type="predicted"/>
<feature type="transmembrane region" description="Helical" evidence="1">
    <location>
        <begin position="152"/>
        <end position="173"/>
    </location>
</feature>
<keyword evidence="1" id="KW-0812">Transmembrane</keyword>
<keyword evidence="1" id="KW-0472">Membrane</keyword>
<feature type="transmembrane region" description="Helical" evidence="1">
    <location>
        <begin position="86"/>
        <end position="107"/>
    </location>
</feature>
<evidence type="ECO:0000313" key="2">
    <source>
        <dbReference type="EMBL" id="WZP14997.1"/>
    </source>
</evidence>
<feature type="transmembrane region" description="Helical" evidence="1">
    <location>
        <begin position="20"/>
        <end position="41"/>
    </location>
</feature>
<accession>A0ABZ2ZT47</accession>
<name>A0ABZ2ZT47_9MICC</name>
<gene>
    <name evidence="2" type="ORF">AAE021_12470</name>
</gene>
<sequence length="181" mass="18384">MPAPSAAVDHKADHRADRTADAALLAAVSGGALLALLRAAGMPDPFLNLSFPFSLLWGAVPVVLILAAYLLTAASENRAGIRRQRGALAALTGLAVLSVPLTGFELIFSPCYGLALIALAVRTRGTLAAATGVLVLAVSLTVALFDGVSSDLQVLAAFALVAVAGGVAVTRTWRETAAAVR</sequence>
<evidence type="ECO:0000313" key="3">
    <source>
        <dbReference type="Proteomes" id="UP001448858"/>
    </source>
</evidence>
<feature type="transmembrane region" description="Helical" evidence="1">
    <location>
        <begin position="53"/>
        <end position="74"/>
    </location>
</feature>